<dbReference type="SMART" id="SM00226">
    <property type="entry name" value="LMWPc"/>
    <property type="match status" value="1"/>
</dbReference>
<dbReference type="RefSeq" id="WP_015875029.1">
    <property type="nucleotide sequence ID" value="NC_012731.1"/>
</dbReference>
<dbReference type="SUPFAM" id="SSF52788">
    <property type="entry name" value="Phosphotyrosine protein phosphatases I"/>
    <property type="match status" value="1"/>
</dbReference>
<feature type="active site" description="Proton donor" evidence="6">
    <location>
        <position position="115"/>
    </location>
</feature>
<dbReference type="KEGG" id="kpu:KP1_3719"/>
<dbReference type="PRINTS" id="PR00719">
    <property type="entry name" value="LMWPTPASE"/>
</dbReference>
<evidence type="ECO:0000256" key="5">
    <source>
        <dbReference type="ARBA" id="ARBA00051722"/>
    </source>
</evidence>
<dbReference type="InterPro" id="IPR017867">
    <property type="entry name" value="Tyr_phospatase_low_mol_wt"/>
</dbReference>
<dbReference type="EMBL" id="AB924547">
    <property type="protein sequence ID" value="BAT23155.1"/>
    <property type="molecule type" value="Genomic_DNA"/>
</dbReference>
<keyword evidence="4" id="KW-0904">Protein phosphatase</keyword>
<evidence type="ECO:0000256" key="2">
    <source>
        <dbReference type="ARBA" id="ARBA00013064"/>
    </source>
</evidence>
<gene>
    <name evidence="8" type="primary">wzb</name>
</gene>
<comment type="similarity">
    <text evidence="1">Belongs to the low molecular weight phosphotyrosine protein phosphatase family.</text>
</comment>
<evidence type="ECO:0000259" key="7">
    <source>
        <dbReference type="SMART" id="SM00226"/>
    </source>
</evidence>
<dbReference type="CDD" id="cd16343">
    <property type="entry name" value="LMWPTP"/>
    <property type="match status" value="1"/>
</dbReference>
<dbReference type="PANTHER" id="PTHR11717">
    <property type="entry name" value="LOW MOLECULAR WEIGHT PROTEIN TYROSINE PHOSPHATASE"/>
    <property type="match status" value="1"/>
</dbReference>
<reference evidence="8" key="2">
    <citation type="journal article" date="2015" name="Sci. Rep.">
        <title>Genetic analysis of capsular polysaccharide synthesis gene clusters in 79 capsular types of Klebsiella spp.</title>
        <authorList>
            <person name="Pan Y.J."/>
            <person name="Lin T.L."/>
            <person name="Chen C.T."/>
            <person name="Chen Y.Y."/>
            <person name="Hsieh P.F."/>
            <person name="Hsu C.R."/>
            <person name="Wu M.C."/>
            <person name="Wang J.T."/>
        </authorList>
    </citation>
    <scope>NUCLEOTIDE SEQUENCE</scope>
    <source>
        <strain evidence="8">NTUH-K2044</strain>
    </source>
</reference>
<keyword evidence="3" id="KW-0378">Hydrolase</keyword>
<feature type="active site" evidence="6">
    <location>
        <position position="15"/>
    </location>
</feature>
<dbReference type="FunFam" id="3.40.50.2300:FF:000041">
    <property type="entry name" value="Low molecular weight protein-tyrosine-phosphatase"/>
    <property type="match status" value="1"/>
</dbReference>
<evidence type="ECO:0000256" key="4">
    <source>
        <dbReference type="ARBA" id="ARBA00022912"/>
    </source>
</evidence>
<accession>A0A0P0YPT4</accession>
<proteinExistence type="inferred from homology"/>
<dbReference type="Gene3D" id="3.40.50.2300">
    <property type="match status" value="1"/>
</dbReference>
<dbReference type="InterPro" id="IPR023485">
    <property type="entry name" value="Ptyr_pPase"/>
</dbReference>
<dbReference type="PANTHER" id="PTHR11717:SF31">
    <property type="entry name" value="LOW MOLECULAR WEIGHT PROTEIN-TYROSINE-PHOSPHATASE ETP-RELATED"/>
    <property type="match status" value="1"/>
</dbReference>
<protein>
    <recommendedName>
        <fullName evidence="2">protein-tyrosine-phosphatase</fullName>
        <ecNumber evidence="2">3.1.3.48</ecNumber>
    </recommendedName>
</protein>
<dbReference type="GO" id="GO:0004725">
    <property type="term" value="F:protein tyrosine phosphatase activity"/>
    <property type="evidence" value="ECO:0007669"/>
    <property type="project" value="UniProtKB-EC"/>
</dbReference>
<evidence type="ECO:0000313" key="8">
    <source>
        <dbReference type="EMBL" id="BAT23155.1"/>
    </source>
</evidence>
<comment type="catalytic activity">
    <reaction evidence="5">
        <text>O-phospho-L-tyrosyl-[protein] + H2O = L-tyrosyl-[protein] + phosphate</text>
        <dbReference type="Rhea" id="RHEA:10684"/>
        <dbReference type="Rhea" id="RHEA-COMP:10136"/>
        <dbReference type="Rhea" id="RHEA-COMP:20101"/>
        <dbReference type="ChEBI" id="CHEBI:15377"/>
        <dbReference type="ChEBI" id="CHEBI:43474"/>
        <dbReference type="ChEBI" id="CHEBI:46858"/>
        <dbReference type="ChEBI" id="CHEBI:61978"/>
        <dbReference type="EC" id="3.1.3.48"/>
    </reaction>
</comment>
<dbReference type="AlphaFoldDB" id="A0A0P0YPT4"/>
<evidence type="ECO:0000256" key="1">
    <source>
        <dbReference type="ARBA" id="ARBA00011063"/>
    </source>
</evidence>
<dbReference type="InterPro" id="IPR036196">
    <property type="entry name" value="Ptyr_pPase_sf"/>
</dbReference>
<dbReference type="Pfam" id="PF01451">
    <property type="entry name" value="LMWPc"/>
    <property type="match status" value="1"/>
</dbReference>
<dbReference type="EC" id="3.1.3.48" evidence="2"/>
<feature type="domain" description="Phosphotyrosine protein phosphatase I" evidence="7">
    <location>
        <begin position="3"/>
        <end position="141"/>
    </location>
</feature>
<sequence length="144" mass="16274">MFKSVLVVCIGNVCRSPTGEMLLKKRLKDFKIGSAGLGALVNHPADATAKKVAFENNLDLDQHIARQVTKDICKEYDLILVMEKKHIDLICKLAPELRGKTMLFGHWIGQREIADPYMKSKEAFESVYKLLDESAQKWADVLIK</sequence>
<organism evidence="8">
    <name type="scientific">Klebsiella pneumoniae subsp. pneumoniae NTUH-K2044</name>
    <dbReference type="NCBI Taxonomy" id="484021"/>
    <lineage>
        <taxon>Bacteria</taxon>
        <taxon>Pseudomonadati</taxon>
        <taxon>Pseudomonadota</taxon>
        <taxon>Gammaproteobacteria</taxon>
        <taxon>Enterobacterales</taxon>
        <taxon>Enterobacteriaceae</taxon>
        <taxon>Klebsiella/Raoultella group</taxon>
        <taxon>Klebsiella</taxon>
        <taxon>Klebsiella pneumoniae complex</taxon>
    </lineage>
</organism>
<reference evidence="8" key="1">
    <citation type="submission" date="2014-04" db="EMBL/GenBank/DDBJ databases">
        <authorList>
            <person name="Harrison E."/>
        </authorList>
    </citation>
    <scope>NUCLEOTIDE SEQUENCE</scope>
    <source>
        <strain evidence="8">NTUH-K2044</strain>
    </source>
</reference>
<name>A0A0P0YPT4_KLEPN</name>
<evidence type="ECO:0000256" key="3">
    <source>
        <dbReference type="ARBA" id="ARBA00022801"/>
    </source>
</evidence>
<dbReference type="InterPro" id="IPR050438">
    <property type="entry name" value="LMW_PTPase"/>
</dbReference>
<feature type="active site" description="Nucleophile" evidence="6">
    <location>
        <position position="9"/>
    </location>
</feature>
<evidence type="ECO:0000256" key="6">
    <source>
        <dbReference type="PIRSR" id="PIRSR617867-1"/>
    </source>
</evidence>